<evidence type="ECO:0000313" key="5">
    <source>
        <dbReference type="Proteomes" id="UP000469385"/>
    </source>
</evidence>
<feature type="domain" description="MgtC/SapB/SrpB/YhiD N-terminal" evidence="2">
    <location>
        <begin position="16"/>
        <end position="137"/>
    </location>
</feature>
<dbReference type="InterPro" id="IPR025105">
    <property type="entry name" value="DUF4010"/>
</dbReference>
<feature type="transmembrane region" description="Helical" evidence="1">
    <location>
        <begin position="336"/>
        <end position="358"/>
    </location>
</feature>
<keyword evidence="5" id="KW-1185">Reference proteome</keyword>
<feature type="transmembrane region" description="Helical" evidence="1">
    <location>
        <begin position="43"/>
        <end position="60"/>
    </location>
</feature>
<comment type="caution">
    <text evidence="4">The sequence shown here is derived from an EMBL/GenBank/DDBJ whole genome shotgun (WGS) entry which is preliminary data.</text>
</comment>
<evidence type="ECO:0000313" key="4">
    <source>
        <dbReference type="EMBL" id="MVQ28929.1"/>
    </source>
</evidence>
<feature type="transmembrane region" description="Helical" evidence="1">
    <location>
        <begin position="238"/>
        <end position="262"/>
    </location>
</feature>
<reference evidence="4 5" key="1">
    <citation type="submission" date="2019-12" db="EMBL/GenBank/DDBJ databases">
        <authorList>
            <person name="Huq M.A."/>
        </authorList>
    </citation>
    <scope>NUCLEOTIDE SEQUENCE [LARGE SCALE GENOMIC DNA]</scope>
    <source>
        <strain evidence="4 5">MAH-25</strain>
    </source>
</reference>
<keyword evidence="1" id="KW-1133">Transmembrane helix</keyword>
<gene>
    <name evidence="4" type="ORF">GON04_05710</name>
</gene>
<dbReference type="Proteomes" id="UP000469385">
    <property type="component" value="Unassembled WGS sequence"/>
</dbReference>
<dbReference type="Pfam" id="PF02308">
    <property type="entry name" value="MgtC"/>
    <property type="match status" value="1"/>
</dbReference>
<dbReference type="AlphaFoldDB" id="A0A6N8IPW5"/>
<protein>
    <submittedName>
        <fullName evidence="4">DUF4010 domain-containing protein</fullName>
    </submittedName>
</protein>
<feature type="transmembrane region" description="Helical" evidence="1">
    <location>
        <begin position="207"/>
        <end position="226"/>
    </location>
</feature>
<dbReference type="EMBL" id="WSEL01000003">
    <property type="protein sequence ID" value="MVQ28929.1"/>
    <property type="molecule type" value="Genomic_DNA"/>
</dbReference>
<feature type="transmembrane region" description="Helical" evidence="1">
    <location>
        <begin position="310"/>
        <end position="330"/>
    </location>
</feature>
<name>A0A6N8IPW5_9BURK</name>
<proteinExistence type="predicted"/>
<sequence length="428" mass="43350">MAFDNSDFIPTAQALAPSLAVGLLLGLERGWRERELAEGGRVAGLRTFGLIGLLGGLLGLDLDPLPFAAGLLAIALLFVVSYGRASRAGGTLSITSAVAAFVTYALGALAASGSPMVAIAAAVVVALLLDLKAVLHRWLRLIEPAELNALLQLGVLSAAVLPALPDVGMGPYAAINPYKTWLAVILIASLSLAGHAATRMVGARQGLLWVGLLGGLASSTAATLSLSRTVHSRPELAAAGAAAILAACGVMFVRMAIVVTVLQPQAALRLGLLLVLLAAVCLLLAWLWWRRAAHDQAAPDGSEKEEDSRVFDLGAAMMFGASLAAIAVIARAARDAFGIAGLYGVAFVSGLVDVDAPMISSLQMAAQGQLAPTGLSITVLLAAVANLVSKATMSWAVGGARLGAAVARGYLFVGAAGAAMLAGMAALG</sequence>
<organism evidence="4 5">
    <name type="scientific">Ramlibacter pinisoli</name>
    <dbReference type="NCBI Taxonomy" id="2682844"/>
    <lineage>
        <taxon>Bacteria</taxon>
        <taxon>Pseudomonadati</taxon>
        <taxon>Pseudomonadota</taxon>
        <taxon>Betaproteobacteria</taxon>
        <taxon>Burkholderiales</taxon>
        <taxon>Comamonadaceae</taxon>
        <taxon>Ramlibacter</taxon>
    </lineage>
</organism>
<feature type="transmembrane region" description="Helical" evidence="1">
    <location>
        <begin position="370"/>
        <end position="389"/>
    </location>
</feature>
<evidence type="ECO:0000256" key="1">
    <source>
        <dbReference type="SAM" id="Phobius"/>
    </source>
</evidence>
<keyword evidence="1" id="KW-0812">Transmembrane</keyword>
<feature type="transmembrane region" description="Helical" evidence="1">
    <location>
        <begin position="66"/>
        <end position="85"/>
    </location>
</feature>
<keyword evidence="1" id="KW-0472">Membrane</keyword>
<dbReference type="RefSeq" id="WP_157396983.1">
    <property type="nucleotide sequence ID" value="NZ_WSEL01000003.1"/>
</dbReference>
<feature type="transmembrane region" description="Helical" evidence="1">
    <location>
        <begin position="409"/>
        <end position="427"/>
    </location>
</feature>
<accession>A0A6N8IPW5</accession>
<feature type="domain" description="DUF4010" evidence="3">
    <location>
        <begin position="185"/>
        <end position="398"/>
    </location>
</feature>
<dbReference type="Pfam" id="PF13194">
    <property type="entry name" value="DUF4010"/>
    <property type="match status" value="1"/>
</dbReference>
<evidence type="ECO:0000259" key="2">
    <source>
        <dbReference type="Pfam" id="PF02308"/>
    </source>
</evidence>
<feature type="transmembrane region" description="Helical" evidence="1">
    <location>
        <begin position="149"/>
        <end position="169"/>
    </location>
</feature>
<dbReference type="InterPro" id="IPR049177">
    <property type="entry name" value="MgtC_SapB_SrpB_YhiD_N"/>
</dbReference>
<feature type="transmembrane region" description="Helical" evidence="1">
    <location>
        <begin position="97"/>
        <end position="129"/>
    </location>
</feature>
<dbReference type="PANTHER" id="PTHR39084">
    <property type="entry name" value="MEMBRANE PROTEIN-RELATED"/>
    <property type="match status" value="1"/>
</dbReference>
<feature type="transmembrane region" description="Helical" evidence="1">
    <location>
        <begin position="268"/>
        <end position="289"/>
    </location>
</feature>
<evidence type="ECO:0000259" key="3">
    <source>
        <dbReference type="Pfam" id="PF13194"/>
    </source>
</evidence>
<feature type="transmembrane region" description="Helical" evidence="1">
    <location>
        <begin position="181"/>
        <end position="201"/>
    </location>
</feature>
<dbReference type="PANTHER" id="PTHR39084:SF1">
    <property type="entry name" value="DUF4010 DOMAIN-CONTAINING PROTEIN"/>
    <property type="match status" value="1"/>
</dbReference>